<dbReference type="RefSeq" id="WP_071065258.1">
    <property type="nucleotide sequence ID" value="NZ_MAXA01000229.1"/>
</dbReference>
<dbReference type="GO" id="GO:0004497">
    <property type="term" value="F:monooxygenase activity"/>
    <property type="evidence" value="ECO:0007669"/>
    <property type="project" value="UniProtKB-ARBA"/>
</dbReference>
<dbReference type="InterPro" id="IPR017941">
    <property type="entry name" value="Rieske_2Fe-2S"/>
</dbReference>
<evidence type="ECO:0000259" key="5">
    <source>
        <dbReference type="PROSITE" id="PS51296"/>
    </source>
</evidence>
<gene>
    <name evidence="6" type="ORF">BBK14_21975</name>
</gene>
<feature type="domain" description="Rieske" evidence="5">
    <location>
        <begin position="4"/>
        <end position="98"/>
    </location>
</feature>
<dbReference type="SUPFAM" id="SSF50022">
    <property type="entry name" value="ISP domain"/>
    <property type="match status" value="1"/>
</dbReference>
<evidence type="ECO:0000256" key="2">
    <source>
        <dbReference type="ARBA" id="ARBA00022723"/>
    </source>
</evidence>
<name>A0A1S1PWK4_9ACTN</name>
<reference evidence="7" key="1">
    <citation type="submission" date="2016-07" db="EMBL/GenBank/DDBJ databases">
        <title>Frankia sp. NRRL B-16219 Genome sequencing.</title>
        <authorList>
            <person name="Ghodhbane-Gtari F."/>
            <person name="Swanson E."/>
            <person name="Gueddou A."/>
            <person name="Louati M."/>
            <person name="Nouioui I."/>
            <person name="Hezbri K."/>
            <person name="Abebe-Akele F."/>
            <person name="Simpson S."/>
            <person name="Morris K."/>
            <person name="Thomas K."/>
            <person name="Gtari M."/>
            <person name="Tisa L.S."/>
        </authorList>
    </citation>
    <scope>NUCLEOTIDE SEQUENCE [LARGE SCALE GENOMIC DNA]</scope>
    <source>
        <strain evidence="7">NRRL B-16219</strain>
    </source>
</reference>
<dbReference type="GO" id="GO:0016705">
    <property type="term" value="F:oxidoreductase activity, acting on paired donors, with incorporation or reduction of molecular oxygen"/>
    <property type="evidence" value="ECO:0007669"/>
    <property type="project" value="UniProtKB-ARBA"/>
</dbReference>
<keyword evidence="7" id="KW-1185">Reference proteome</keyword>
<evidence type="ECO:0000256" key="3">
    <source>
        <dbReference type="ARBA" id="ARBA00023004"/>
    </source>
</evidence>
<dbReference type="InterPro" id="IPR036922">
    <property type="entry name" value="Rieske_2Fe-2S_sf"/>
</dbReference>
<dbReference type="CDD" id="cd03528">
    <property type="entry name" value="Rieske_RO_ferredoxin"/>
    <property type="match status" value="1"/>
</dbReference>
<dbReference type="PANTHER" id="PTHR21496">
    <property type="entry name" value="FERREDOXIN-RELATED"/>
    <property type="match status" value="1"/>
</dbReference>
<evidence type="ECO:0000313" key="7">
    <source>
        <dbReference type="Proteomes" id="UP000179769"/>
    </source>
</evidence>
<dbReference type="Proteomes" id="UP000179769">
    <property type="component" value="Unassembled WGS sequence"/>
</dbReference>
<dbReference type="GO" id="GO:0046872">
    <property type="term" value="F:metal ion binding"/>
    <property type="evidence" value="ECO:0007669"/>
    <property type="project" value="UniProtKB-KW"/>
</dbReference>
<dbReference type="AlphaFoldDB" id="A0A1S1PWK4"/>
<dbReference type="NCBIfam" id="NF007422">
    <property type="entry name" value="PRK09965.1"/>
    <property type="match status" value="1"/>
</dbReference>
<comment type="caution">
    <text evidence="6">The sequence shown here is derived from an EMBL/GenBank/DDBJ whole genome shotgun (WGS) entry which is preliminary data.</text>
</comment>
<keyword evidence="6" id="KW-0223">Dioxygenase</keyword>
<dbReference type="OrthoDB" id="147178at2"/>
<dbReference type="Gene3D" id="2.102.10.10">
    <property type="entry name" value="Rieske [2Fe-2S] iron-sulphur domain"/>
    <property type="match status" value="1"/>
</dbReference>
<evidence type="ECO:0000313" key="6">
    <source>
        <dbReference type="EMBL" id="OHV25696.1"/>
    </source>
</evidence>
<dbReference type="Pfam" id="PF00355">
    <property type="entry name" value="Rieske"/>
    <property type="match status" value="1"/>
</dbReference>
<keyword evidence="1" id="KW-0001">2Fe-2S</keyword>
<keyword evidence="4" id="KW-0411">Iron-sulfur</keyword>
<proteinExistence type="predicted"/>
<accession>A0A1S1PWK4</accession>
<evidence type="ECO:0000256" key="1">
    <source>
        <dbReference type="ARBA" id="ARBA00022714"/>
    </source>
</evidence>
<dbReference type="GO" id="GO:0051537">
    <property type="term" value="F:2 iron, 2 sulfur cluster binding"/>
    <property type="evidence" value="ECO:0007669"/>
    <property type="project" value="UniProtKB-KW"/>
</dbReference>
<keyword evidence="3" id="KW-0408">Iron</keyword>
<dbReference type="GO" id="GO:0051213">
    <property type="term" value="F:dioxygenase activity"/>
    <property type="evidence" value="ECO:0007669"/>
    <property type="project" value="UniProtKB-KW"/>
</dbReference>
<sequence length="107" mass="12009">MTWIHACTVQQVPEDEGFRVPTTPPIAVFRVADEFFAVGDTCTHDEFSLAEGYLDGDVVECPLHMARFCLRTGKVLAPPAIIPLETYPVRRDGDDLFVDVPERTDDR</sequence>
<dbReference type="PROSITE" id="PS51296">
    <property type="entry name" value="RIESKE"/>
    <property type="match status" value="1"/>
</dbReference>
<dbReference type="PANTHER" id="PTHR21496:SF23">
    <property type="entry name" value="3-PHENYLPROPIONATE_CINNAMIC ACID DIOXYGENASE FERREDOXIN SUBUNIT"/>
    <property type="match status" value="1"/>
</dbReference>
<dbReference type="EMBL" id="MAXA01000229">
    <property type="protein sequence ID" value="OHV25696.1"/>
    <property type="molecule type" value="Genomic_DNA"/>
</dbReference>
<keyword evidence="6" id="KW-0560">Oxidoreductase</keyword>
<organism evidence="6 7">
    <name type="scientific">Parafrankia soli</name>
    <dbReference type="NCBI Taxonomy" id="2599596"/>
    <lineage>
        <taxon>Bacteria</taxon>
        <taxon>Bacillati</taxon>
        <taxon>Actinomycetota</taxon>
        <taxon>Actinomycetes</taxon>
        <taxon>Frankiales</taxon>
        <taxon>Frankiaceae</taxon>
        <taxon>Parafrankia</taxon>
    </lineage>
</organism>
<protein>
    <submittedName>
        <fullName evidence="6">Bifunctional 3-phenylpropionate/cinnamic acid dioxygenase ferredoxin subunit</fullName>
    </submittedName>
</protein>
<evidence type="ECO:0000256" key="4">
    <source>
        <dbReference type="ARBA" id="ARBA00023014"/>
    </source>
</evidence>
<keyword evidence="2" id="KW-0479">Metal-binding</keyword>